<reference evidence="2 3" key="1">
    <citation type="submission" date="2017-11" db="EMBL/GenBank/DDBJ databases">
        <title>Genomic Encyclopedia of Archaeal and Bacterial Type Strains, Phase II (KMG-II): From Individual Species to Whole Genera.</title>
        <authorList>
            <person name="Goeker M."/>
        </authorList>
    </citation>
    <scope>NUCLEOTIDE SEQUENCE [LARGE SCALE GENOMIC DNA]</scope>
    <source>
        <strain evidence="2 3">DSM 28175</strain>
    </source>
</reference>
<dbReference type="OrthoDB" id="9797456at2"/>
<comment type="caution">
    <text evidence="2">The sequence shown here is derived from an EMBL/GenBank/DDBJ whole genome shotgun (WGS) entry which is preliminary data.</text>
</comment>
<evidence type="ECO:0000313" key="3">
    <source>
        <dbReference type="Proteomes" id="UP000242687"/>
    </source>
</evidence>
<sequence>MEDVLNNPVWYALNTHNAKLAYGFDNAKYFNTDVSPFIGLRDNDIDHFDQLYPVLNEGRICLLASTVLLDIPAKWTTIAFVPGVQMVHNNIKIPALDFHPLKPLSESNCADMLALTQLTNPGPFGNNTIQFGHYEGIFDDGNLVAMAGQRMHVPGYAEISAVCTHPDFTSKGYARQLLISQINRIILTGETPFLHCRSDNKRAIQLYNSLGFSERSAMHFYILKK</sequence>
<dbReference type="Gene3D" id="3.40.630.30">
    <property type="match status" value="1"/>
</dbReference>
<name>A0A2H9VSD7_9SPHI</name>
<dbReference type="Proteomes" id="UP000242687">
    <property type="component" value="Unassembled WGS sequence"/>
</dbReference>
<organism evidence="2 3">
    <name type="scientific">Mucilaginibacter auburnensis</name>
    <dbReference type="NCBI Taxonomy" id="1457233"/>
    <lineage>
        <taxon>Bacteria</taxon>
        <taxon>Pseudomonadati</taxon>
        <taxon>Bacteroidota</taxon>
        <taxon>Sphingobacteriia</taxon>
        <taxon>Sphingobacteriales</taxon>
        <taxon>Sphingobacteriaceae</taxon>
        <taxon>Mucilaginibacter</taxon>
    </lineage>
</organism>
<gene>
    <name evidence="2" type="ORF">CLV57_0718</name>
</gene>
<evidence type="ECO:0000313" key="2">
    <source>
        <dbReference type="EMBL" id="PJJ83725.1"/>
    </source>
</evidence>
<dbReference type="Pfam" id="PF08445">
    <property type="entry name" value="FR47"/>
    <property type="match status" value="1"/>
</dbReference>
<evidence type="ECO:0000259" key="1">
    <source>
        <dbReference type="PROSITE" id="PS51186"/>
    </source>
</evidence>
<dbReference type="SUPFAM" id="SSF55729">
    <property type="entry name" value="Acyl-CoA N-acyltransferases (Nat)"/>
    <property type="match status" value="1"/>
</dbReference>
<dbReference type="PROSITE" id="PS51186">
    <property type="entry name" value="GNAT"/>
    <property type="match status" value="1"/>
</dbReference>
<dbReference type="GO" id="GO:0016747">
    <property type="term" value="F:acyltransferase activity, transferring groups other than amino-acyl groups"/>
    <property type="evidence" value="ECO:0007669"/>
    <property type="project" value="InterPro"/>
</dbReference>
<feature type="domain" description="N-acetyltransferase" evidence="1">
    <location>
        <begin position="91"/>
        <end position="225"/>
    </location>
</feature>
<keyword evidence="3" id="KW-1185">Reference proteome</keyword>
<proteinExistence type="predicted"/>
<dbReference type="EMBL" id="PGFJ01000001">
    <property type="protein sequence ID" value="PJJ83725.1"/>
    <property type="molecule type" value="Genomic_DNA"/>
</dbReference>
<accession>A0A2H9VSD7</accession>
<dbReference type="InterPro" id="IPR016181">
    <property type="entry name" value="Acyl_CoA_acyltransferase"/>
</dbReference>
<dbReference type="InterPro" id="IPR013653">
    <property type="entry name" value="GCN5-like_dom"/>
</dbReference>
<protein>
    <submittedName>
        <fullName evidence="2">FR47-like protein</fullName>
    </submittedName>
</protein>
<dbReference type="AlphaFoldDB" id="A0A2H9VSD7"/>
<dbReference type="CDD" id="cd04301">
    <property type="entry name" value="NAT_SF"/>
    <property type="match status" value="1"/>
</dbReference>
<dbReference type="RefSeq" id="WP_100339967.1">
    <property type="nucleotide sequence ID" value="NZ_PGFJ01000001.1"/>
</dbReference>
<dbReference type="InterPro" id="IPR000182">
    <property type="entry name" value="GNAT_dom"/>
</dbReference>